<dbReference type="PANTHER" id="PTHR43690:SF35">
    <property type="entry name" value="NON-CATALYTIC MEMBER OF PEPTIDASE SUBFAMILY M16B-RELATED"/>
    <property type="match status" value="1"/>
</dbReference>
<keyword evidence="4" id="KW-0862">Zinc</keyword>
<dbReference type="InterPro" id="IPR050626">
    <property type="entry name" value="Peptidase_M16"/>
</dbReference>
<evidence type="ECO:0000256" key="1">
    <source>
        <dbReference type="ARBA" id="ARBA00007261"/>
    </source>
</evidence>
<evidence type="ECO:0000256" key="6">
    <source>
        <dbReference type="SAM" id="MobiDB-lite"/>
    </source>
</evidence>
<dbReference type="Pfam" id="PF05193">
    <property type="entry name" value="Peptidase_M16_C"/>
    <property type="match status" value="1"/>
</dbReference>
<evidence type="ECO:0000256" key="7">
    <source>
        <dbReference type="SAM" id="SignalP"/>
    </source>
</evidence>
<feature type="chain" id="PRO_5046626053" evidence="7">
    <location>
        <begin position="23"/>
        <end position="521"/>
    </location>
</feature>
<evidence type="ECO:0000313" key="10">
    <source>
        <dbReference type="EMBL" id="MDC0673183.1"/>
    </source>
</evidence>
<comment type="similarity">
    <text evidence="1">Belongs to the peptidase M16 family.</text>
</comment>
<feature type="domain" description="Peptidase M16 C-terminal" evidence="9">
    <location>
        <begin position="209"/>
        <end position="381"/>
    </location>
</feature>
<dbReference type="InterPro" id="IPR007863">
    <property type="entry name" value="Peptidase_M16_C"/>
</dbReference>
<evidence type="ECO:0000259" key="9">
    <source>
        <dbReference type="Pfam" id="PF05193"/>
    </source>
</evidence>
<evidence type="ECO:0000256" key="3">
    <source>
        <dbReference type="ARBA" id="ARBA00022801"/>
    </source>
</evidence>
<feature type="compositionally biased region" description="Low complexity" evidence="6">
    <location>
        <begin position="468"/>
        <end position="499"/>
    </location>
</feature>
<feature type="region of interest" description="Disordered" evidence="6">
    <location>
        <begin position="449"/>
        <end position="521"/>
    </location>
</feature>
<feature type="signal peptide" evidence="7">
    <location>
        <begin position="1"/>
        <end position="22"/>
    </location>
</feature>
<dbReference type="Proteomes" id="UP001217838">
    <property type="component" value="Unassembled WGS sequence"/>
</dbReference>
<dbReference type="Gene3D" id="3.30.830.10">
    <property type="entry name" value="Metalloenzyme, LuxS/M16 peptidase-like"/>
    <property type="match status" value="2"/>
</dbReference>
<evidence type="ECO:0000256" key="2">
    <source>
        <dbReference type="ARBA" id="ARBA00022670"/>
    </source>
</evidence>
<organism evidence="10 11">
    <name type="scientific">Nannocystis radixulma</name>
    <dbReference type="NCBI Taxonomy" id="2995305"/>
    <lineage>
        <taxon>Bacteria</taxon>
        <taxon>Pseudomonadati</taxon>
        <taxon>Myxococcota</taxon>
        <taxon>Polyangia</taxon>
        <taxon>Nannocystales</taxon>
        <taxon>Nannocystaceae</taxon>
        <taxon>Nannocystis</taxon>
    </lineage>
</organism>
<reference evidence="10 11" key="1">
    <citation type="submission" date="2022-11" db="EMBL/GenBank/DDBJ databases">
        <title>Minimal conservation of predation-associated metabolite biosynthetic gene clusters underscores biosynthetic potential of Myxococcota including descriptions for ten novel species: Archangium lansinium sp. nov., Myxococcus landrumus sp. nov., Nannocystis bai.</title>
        <authorList>
            <person name="Ahearne A."/>
            <person name="Stevens C."/>
            <person name="Dowd S."/>
        </authorList>
    </citation>
    <scope>NUCLEOTIDE SEQUENCE [LARGE SCALE GENOMIC DNA]</scope>
    <source>
        <strain evidence="10 11">NCELM</strain>
    </source>
</reference>
<keyword evidence="3" id="KW-0378">Hydrolase</keyword>
<keyword evidence="2" id="KW-0645">Protease</keyword>
<dbReference type="RefSeq" id="WP_272005823.1">
    <property type="nucleotide sequence ID" value="NZ_JAQNDN010000022.1"/>
</dbReference>
<evidence type="ECO:0000259" key="8">
    <source>
        <dbReference type="Pfam" id="PF00675"/>
    </source>
</evidence>
<dbReference type="PANTHER" id="PTHR43690">
    <property type="entry name" value="NARDILYSIN"/>
    <property type="match status" value="1"/>
</dbReference>
<accession>A0ABT5BGF1</accession>
<dbReference type="Pfam" id="PF00675">
    <property type="entry name" value="Peptidase_M16"/>
    <property type="match status" value="1"/>
</dbReference>
<dbReference type="InterPro" id="IPR011249">
    <property type="entry name" value="Metalloenz_LuxS/M16"/>
</dbReference>
<keyword evidence="5" id="KW-0482">Metalloprotease</keyword>
<evidence type="ECO:0000256" key="4">
    <source>
        <dbReference type="ARBA" id="ARBA00022833"/>
    </source>
</evidence>
<feature type="domain" description="Peptidase M16 N-terminal" evidence="8">
    <location>
        <begin position="49"/>
        <end position="168"/>
    </location>
</feature>
<gene>
    <name evidence="10" type="ORF">POL58_35850</name>
</gene>
<proteinExistence type="inferred from homology"/>
<comment type="caution">
    <text evidence="10">The sequence shown here is derived from an EMBL/GenBank/DDBJ whole genome shotgun (WGS) entry which is preliminary data.</text>
</comment>
<protein>
    <submittedName>
        <fullName evidence="10">Pitrilysin family protein</fullName>
    </submittedName>
</protein>
<sequence>MATRHLLLPLALLLGAAAPVQAAPAKPAADSPGVDIPYERYVLPNGLEVILHRDPAAPLVVTNFWYHVGSGDETPGKSGFAHLFEHMMFQGAKHIGNDVHFKILQEIGGTGINGTTNSDRTNYFEVVPSHQLETALWLESDRMGYMLDLLDEKSLANQRDVVRNERRQRYDNVPYGRERFAVAEALYPEGHPYRYLTIGRHEDLEAASVPDVQGFFRKWYVPSNATLTVAGDFQPEQAKALIEKWFGSFPKLAQPAHQQVPAPQLTQTVRRELDDSFARLYRIHYAWHSPPRLGGGDIELEVLADVLGSSGWGRLYKALVLEDKSAQSVSAYQSGSGHSGVFHVVVDLKPGQDPVKAELTIRRELERLLREPISDAELKRVVVGTESSFVWGLEDVMGRVERLQYFNHYARDPGYANTYLQRLRAVTPQRVREVANQYLVKPHAEILTKPAAAPAPSPSPGTGPKGPAPGAKPEGTGAKKPAPEASSADAAKPDAGAKPAPKPKKPAADKPADPAAAAKEG</sequence>
<name>A0ABT5BGF1_9BACT</name>
<keyword evidence="7" id="KW-0732">Signal</keyword>
<dbReference type="SUPFAM" id="SSF63411">
    <property type="entry name" value="LuxS/MPP-like metallohydrolase"/>
    <property type="match status" value="2"/>
</dbReference>
<evidence type="ECO:0000256" key="5">
    <source>
        <dbReference type="ARBA" id="ARBA00023049"/>
    </source>
</evidence>
<dbReference type="InterPro" id="IPR011765">
    <property type="entry name" value="Pept_M16_N"/>
</dbReference>
<dbReference type="EMBL" id="JAQNDN010000022">
    <property type="protein sequence ID" value="MDC0673183.1"/>
    <property type="molecule type" value="Genomic_DNA"/>
</dbReference>
<keyword evidence="11" id="KW-1185">Reference proteome</keyword>
<evidence type="ECO:0000313" key="11">
    <source>
        <dbReference type="Proteomes" id="UP001217838"/>
    </source>
</evidence>